<organism evidence="5 6">
    <name type="scientific">Paenibacillus swuensis</name>
    <dbReference type="NCBI Taxonomy" id="1178515"/>
    <lineage>
        <taxon>Bacteria</taxon>
        <taxon>Bacillati</taxon>
        <taxon>Bacillota</taxon>
        <taxon>Bacilli</taxon>
        <taxon>Bacillales</taxon>
        <taxon>Paenibacillaceae</taxon>
        <taxon>Paenibacillus</taxon>
    </lineage>
</organism>
<evidence type="ECO:0000256" key="2">
    <source>
        <dbReference type="ARBA" id="ARBA00022963"/>
    </source>
</evidence>
<proteinExistence type="predicted"/>
<keyword evidence="1" id="KW-0378">Hydrolase</keyword>
<keyword evidence="2" id="KW-0442">Lipid degradation</keyword>
<dbReference type="EMBL" id="CP011388">
    <property type="protein sequence ID" value="ANE48954.1"/>
    <property type="molecule type" value="Genomic_DNA"/>
</dbReference>
<dbReference type="Proteomes" id="UP000076927">
    <property type="component" value="Chromosome"/>
</dbReference>
<reference evidence="5 6" key="1">
    <citation type="submission" date="2015-01" db="EMBL/GenBank/DDBJ databases">
        <title>Paenibacillus swuensis/DY6/whole genome sequencing.</title>
        <authorList>
            <person name="Kim M.K."/>
            <person name="Srinivasan S."/>
            <person name="Lee J.-J."/>
        </authorList>
    </citation>
    <scope>NUCLEOTIDE SEQUENCE [LARGE SCALE GENOMIC DNA]</scope>
    <source>
        <strain evidence="5 6">DY6</strain>
    </source>
</reference>
<dbReference type="STRING" id="1178515.SY83_15755"/>
<dbReference type="InterPro" id="IPR029058">
    <property type="entry name" value="AB_hydrolase_fold"/>
</dbReference>
<keyword evidence="4" id="KW-0812">Transmembrane</keyword>
<evidence type="ECO:0000256" key="1">
    <source>
        <dbReference type="ARBA" id="ARBA00022801"/>
    </source>
</evidence>
<dbReference type="PANTHER" id="PTHR10272:SF0">
    <property type="entry name" value="PLATELET-ACTIVATING FACTOR ACETYLHYDROLASE"/>
    <property type="match status" value="1"/>
</dbReference>
<dbReference type="PATRIC" id="fig|1178515.4.peg.3168"/>
<dbReference type="Gene3D" id="3.40.50.1820">
    <property type="entry name" value="alpha/beta hydrolase"/>
    <property type="match status" value="1"/>
</dbReference>
<dbReference type="PANTHER" id="PTHR10272">
    <property type="entry name" value="PLATELET-ACTIVATING FACTOR ACETYLHYDROLASE"/>
    <property type="match status" value="1"/>
</dbReference>
<name>A0A172TPW9_9BACL</name>
<dbReference type="KEGG" id="pswu:SY83_15755"/>
<dbReference type="AlphaFoldDB" id="A0A172TPW9"/>
<keyword evidence="4" id="KW-0472">Membrane</keyword>
<dbReference type="SUPFAM" id="SSF53474">
    <property type="entry name" value="alpha/beta-Hydrolases"/>
    <property type="match status" value="1"/>
</dbReference>
<dbReference type="GO" id="GO:0016042">
    <property type="term" value="P:lipid catabolic process"/>
    <property type="evidence" value="ECO:0007669"/>
    <property type="project" value="UniProtKB-KW"/>
</dbReference>
<evidence type="ECO:0000313" key="5">
    <source>
        <dbReference type="EMBL" id="ANE48954.1"/>
    </source>
</evidence>
<gene>
    <name evidence="5" type="ORF">SY83_15755</name>
</gene>
<evidence type="ECO:0008006" key="7">
    <source>
        <dbReference type="Google" id="ProtNLM"/>
    </source>
</evidence>
<dbReference type="GO" id="GO:0003847">
    <property type="term" value="F:1-alkyl-2-acetylglycerophosphocholine esterase activity"/>
    <property type="evidence" value="ECO:0007669"/>
    <property type="project" value="TreeGrafter"/>
</dbReference>
<feature type="transmembrane region" description="Helical" evidence="4">
    <location>
        <begin position="12"/>
        <end position="34"/>
    </location>
</feature>
<evidence type="ECO:0000256" key="4">
    <source>
        <dbReference type="SAM" id="Phobius"/>
    </source>
</evidence>
<accession>A0A172TPW9</accession>
<feature type="transmembrane region" description="Helical" evidence="4">
    <location>
        <begin position="91"/>
        <end position="114"/>
    </location>
</feature>
<protein>
    <recommendedName>
        <fullName evidence="7">Acetylhydrolase</fullName>
    </recommendedName>
</protein>
<evidence type="ECO:0000313" key="6">
    <source>
        <dbReference type="Proteomes" id="UP000076927"/>
    </source>
</evidence>
<dbReference type="Pfam" id="PF03403">
    <property type="entry name" value="PAF-AH_p_II"/>
    <property type="match status" value="1"/>
</dbReference>
<keyword evidence="6" id="KW-1185">Reference proteome</keyword>
<evidence type="ECO:0000256" key="3">
    <source>
        <dbReference type="ARBA" id="ARBA00023098"/>
    </source>
</evidence>
<keyword evidence="4" id="KW-1133">Transmembrane helix</keyword>
<sequence length="505" mass="55044">MQSWRGAWPAGFGGAAGKAAVIGIISTGIVLHAVTEGLRWQMVPLYIILLGFASRDVIRLVRVKPLQRKGGSLEASHGNAFHARPQSRSRIWTGIQAGTVTVGLLLASALPVLLPVPRLPEPDGPYAIGTLTYHWVDRDRQETLAPRSVTAGPRELMAQIWYPAQLNGKETRQDYAPYVPDLSRWSRAVAGEYPVPAFLLSHLSLVKTHAVNGAEVSEERERYPVILFSHGFPGTRFTNGAQLEEWASQGFIVVSIEHAYSALATVFPDGRTAMLSQGVPEFTDNEGWDEFITEVWTEDVRTVLKELKQVNRQDPHGMLTDKLDLERIGMAGHSFGGATAVQALMAEPDMKAALNMDGSLFGGVAPAGGIGKPLLIMTARGRGTQPGENAEEPTDAQLKEQGINRETYQFIVKEMPKRKARALRGGGLELTITPASHMSFSDYHLLSPLLAWMDGVEPMKTNQTINNYATAFFKAHLYGTAEALLKPGKTAGTTPAGESEVLIKY</sequence>
<keyword evidence="3" id="KW-0443">Lipid metabolism</keyword>